<evidence type="ECO:0008006" key="3">
    <source>
        <dbReference type="Google" id="ProtNLM"/>
    </source>
</evidence>
<keyword evidence="1" id="KW-0732">Signal</keyword>
<dbReference type="EMBL" id="HBUF01340207">
    <property type="protein sequence ID" value="CAG6701926.1"/>
    <property type="molecule type" value="Transcribed_RNA"/>
</dbReference>
<feature type="signal peptide" evidence="1">
    <location>
        <begin position="1"/>
        <end position="21"/>
    </location>
</feature>
<organism evidence="2">
    <name type="scientific">Cacopsylla melanoneura</name>
    <dbReference type="NCBI Taxonomy" id="428564"/>
    <lineage>
        <taxon>Eukaryota</taxon>
        <taxon>Metazoa</taxon>
        <taxon>Ecdysozoa</taxon>
        <taxon>Arthropoda</taxon>
        <taxon>Hexapoda</taxon>
        <taxon>Insecta</taxon>
        <taxon>Pterygota</taxon>
        <taxon>Neoptera</taxon>
        <taxon>Paraneoptera</taxon>
        <taxon>Hemiptera</taxon>
        <taxon>Sternorrhyncha</taxon>
        <taxon>Psylloidea</taxon>
        <taxon>Psyllidae</taxon>
        <taxon>Psyllinae</taxon>
        <taxon>Cacopsylla</taxon>
    </lineage>
</organism>
<evidence type="ECO:0000313" key="2">
    <source>
        <dbReference type="EMBL" id="CAG6701926.1"/>
    </source>
</evidence>
<reference evidence="2" key="1">
    <citation type="submission" date="2021-05" db="EMBL/GenBank/DDBJ databases">
        <authorList>
            <person name="Alioto T."/>
            <person name="Alioto T."/>
            <person name="Gomez Garrido J."/>
        </authorList>
    </citation>
    <scope>NUCLEOTIDE SEQUENCE</scope>
</reference>
<protein>
    <recommendedName>
        <fullName evidence="3">Secreted protein</fullName>
    </recommendedName>
</protein>
<name>A0A8D8UBZ5_9HEMI</name>
<evidence type="ECO:0000256" key="1">
    <source>
        <dbReference type="SAM" id="SignalP"/>
    </source>
</evidence>
<feature type="chain" id="PRO_5034044241" description="Secreted protein" evidence="1">
    <location>
        <begin position="22"/>
        <end position="153"/>
    </location>
</feature>
<accession>A0A8D8UBZ5</accession>
<dbReference type="AlphaFoldDB" id="A0A8D8UBZ5"/>
<sequence>MSGHRLGLLVGLTLAVTHCHGIRGQLNQSLELTCKGLILDFHERNLKSLLLRDLVQILNRIETFHIGNILLSHSLIIEFLIINRMNRHILQNHQQSLGRLSLGQLLRLGGPRLLVPVHVHIGYELALMRGSRGLGLSLVVWRGPAASKARLLQ</sequence>
<proteinExistence type="predicted"/>